<dbReference type="CDD" id="cd06260">
    <property type="entry name" value="DUF820-like"/>
    <property type="match status" value="1"/>
</dbReference>
<evidence type="ECO:0000259" key="1">
    <source>
        <dbReference type="Pfam" id="PF05685"/>
    </source>
</evidence>
<protein>
    <recommendedName>
        <fullName evidence="1">Putative restriction endonuclease domain-containing protein</fullName>
    </recommendedName>
</protein>
<dbReference type="InterPro" id="IPR012296">
    <property type="entry name" value="Nuclease_put_TT1808"/>
</dbReference>
<dbReference type="InterPro" id="IPR008538">
    <property type="entry name" value="Uma2"/>
</dbReference>
<dbReference type="Proteomes" id="UP000289200">
    <property type="component" value="Unassembled WGS sequence"/>
</dbReference>
<feature type="domain" description="Putative restriction endonuclease" evidence="1">
    <location>
        <begin position="13"/>
        <end position="157"/>
    </location>
</feature>
<dbReference type="InterPro" id="IPR011335">
    <property type="entry name" value="Restrct_endonuc-II-like"/>
</dbReference>
<reference evidence="3" key="1">
    <citation type="submission" date="2018-10" db="EMBL/GenBank/DDBJ databases">
        <authorList>
            <person name="Peiro R."/>
            <person name="Begona"/>
            <person name="Cbmso G."/>
            <person name="Lopez M."/>
            <person name="Gonzalez S."/>
            <person name="Sacristan E."/>
            <person name="Castillo E."/>
        </authorList>
    </citation>
    <scope>NUCLEOTIDE SEQUENCE [LARGE SCALE GENOMIC DNA]</scope>
</reference>
<dbReference type="Pfam" id="PF05685">
    <property type="entry name" value="Uma2"/>
    <property type="match status" value="1"/>
</dbReference>
<name>A0A447CS74_9BRAD</name>
<dbReference type="AlphaFoldDB" id="A0A447CS74"/>
<accession>A0A447CS74</accession>
<dbReference type="PANTHER" id="PTHR36558:SF1">
    <property type="entry name" value="RESTRICTION ENDONUCLEASE DOMAIN-CONTAINING PROTEIN-RELATED"/>
    <property type="match status" value="1"/>
</dbReference>
<organism evidence="2 3">
    <name type="scientific">Rhodoplanes serenus</name>
    <dbReference type="NCBI Taxonomy" id="200615"/>
    <lineage>
        <taxon>Bacteria</taxon>
        <taxon>Pseudomonadati</taxon>
        <taxon>Pseudomonadota</taxon>
        <taxon>Alphaproteobacteria</taxon>
        <taxon>Hyphomicrobiales</taxon>
        <taxon>Nitrobacteraceae</taxon>
        <taxon>Rhodoplanes</taxon>
    </lineage>
</organism>
<proteinExistence type="predicted"/>
<dbReference type="EMBL" id="UWOC01000110">
    <property type="protein sequence ID" value="VCU08072.1"/>
    <property type="molecule type" value="Genomic_DNA"/>
</dbReference>
<comment type="caution">
    <text evidence="2">The sequence shown here is derived from an EMBL/GenBank/DDBJ whole genome shotgun (WGS) entry which is preliminary data.</text>
</comment>
<evidence type="ECO:0000313" key="2">
    <source>
        <dbReference type="EMBL" id="VCU08072.1"/>
    </source>
</evidence>
<dbReference type="SUPFAM" id="SSF52980">
    <property type="entry name" value="Restriction endonuclease-like"/>
    <property type="match status" value="1"/>
</dbReference>
<keyword evidence="3" id="KW-1185">Reference proteome</keyword>
<gene>
    <name evidence="2" type="ORF">RHODGE_RHODGE_01206</name>
</gene>
<dbReference type="OrthoDB" id="7959022at2"/>
<dbReference type="PANTHER" id="PTHR36558">
    <property type="entry name" value="GLR1098 PROTEIN"/>
    <property type="match status" value="1"/>
</dbReference>
<dbReference type="RefSeq" id="WP_129608209.1">
    <property type="nucleotide sequence ID" value="NZ_UWOC01000110.1"/>
</dbReference>
<dbReference type="Gene3D" id="3.90.1570.10">
    <property type="entry name" value="tt1808, chain A"/>
    <property type="match status" value="1"/>
</dbReference>
<sequence>MTVQTPVPMDKATFLGWAERQEENYELVRGRVVMMTGGPRGHSQILFNLATALDTRIDLDTWAVLPEFGVDVGPATIRFPDIVVDPAGGAMTDRTATAPVLIAEVMSPSSERIDLGDKAAEYLRLPSLGTYLVVASDEIKLWVWTRTATGFSSGPVVLGDIAASVEVPALGIALPLAEIYARVQLD</sequence>
<evidence type="ECO:0000313" key="3">
    <source>
        <dbReference type="Proteomes" id="UP000289200"/>
    </source>
</evidence>